<evidence type="ECO:0000313" key="1">
    <source>
        <dbReference type="EMBL" id="KAI4383309.1"/>
    </source>
</evidence>
<accession>A0ACB9RWL9</accession>
<name>A0ACB9RWL9_9MYRT</name>
<gene>
    <name evidence="1" type="ORF">MLD38_009161</name>
</gene>
<dbReference type="EMBL" id="CM042882">
    <property type="protein sequence ID" value="KAI4383309.1"/>
    <property type="molecule type" value="Genomic_DNA"/>
</dbReference>
<organism evidence="1 2">
    <name type="scientific">Melastoma candidum</name>
    <dbReference type="NCBI Taxonomy" id="119954"/>
    <lineage>
        <taxon>Eukaryota</taxon>
        <taxon>Viridiplantae</taxon>
        <taxon>Streptophyta</taxon>
        <taxon>Embryophyta</taxon>
        <taxon>Tracheophyta</taxon>
        <taxon>Spermatophyta</taxon>
        <taxon>Magnoliopsida</taxon>
        <taxon>eudicotyledons</taxon>
        <taxon>Gunneridae</taxon>
        <taxon>Pentapetalae</taxon>
        <taxon>rosids</taxon>
        <taxon>malvids</taxon>
        <taxon>Myrtales</taxon>
        <taxon>Melastomataceae</taxon>
        <taxon>Melastomatoideae</taxon>
        <taxon>Melastomateae</taxon>
        <taxon>Melastoma</taxon>
    </lineage>
</organism>
<proteinExistence type="predicted"/>
<sequence length="81" mass="8767">MDASFQDHGYVVSRRTNSIGALELRVVEKGTFGKILDNFIGNGAALSQFKTPRCTGNAALLGILDACTAKRFRSTAYGIRQ</sequence>
<reference evidence="2" key="1">
    <citation type="journal article" date="2023" name="Front. Plant Sci.">
        <title>Chromosomal-level genome assembly of Melastoma candidum provides insights into trichome evolution.</title>
        <authorList>
            <person name="Zhong Y."/>
            <person name="Wu W."/>
            <person name="Sun C."/>
            <person name="Zou P."/>
            <person name="Liu Y."/>
            <person name="Dai S."/>
            <person name="Zhou R."/>
        </authorList>
    </citation>
    <scope>NUCLEOTIDE SEQUENCE [LARGE SCALE GENOMIC DNA]</scope>
</reference>
<protein>
    <submittedName>
        <fullName evidence="1">Uncharacterized protein</fullName>
    </submittedName>
</protein>
<dbReference type="Proteomes" id="UP001057402">
    <property type="component" value="Chromosome 3"/>
</dbReference>
<evidence type="ECO:0000313" key="2">
    <source>
        <dbReference type="Proteomes" id="UP001057402"/>
    </source>
</evidence>
<keyword evidence="2" id="KW-1185">Reference proteome</keyword>
<comment type="caution">
    <text evidence="1">The sequence shown here is derived from an EMBL/GenBank/DDBJ whole genome shotgun (WGS) entry which is preliminary data.</text>
</comment>